<proteinExistence type="predicted"/>
<dbReference type="Gene3D" id="3.40.630.10">
    <property type="entry name" value="Zn peptidases"/>
    <property type="match status" value="1"/>
</dbReference>
<dbReference type="InterPro" id="IPR012166">
    <property type="entry name" value="Uncharacterised_RocB"/>
</dbReference>
<evidence type="ECO:0000256" key="1">
    <source>
        <dbReference type="ARBA" id="ARBA00022801"/>
    </source>
</evidence>
<dbReference type="PANTHER" id="PTHR43808:SF27">
    <property type="entry name" value="PROTEIN ROCB"/>
    <property type="match status" value="1"/>
</dbReference>
<dbReference type="AlphaFoldDB" id="A0A016QQJ1"/>
<dbReference type="Proteomes" id="UP000020492">
    <property type="component" value="Unassembled WGS sequence"/>
</dbReference>
<dbReference type="SUPFAM" id="SSF53187">
    <property type="entry name" value="Zn-dependent exopeptidases"/>
    <property type="match status" value="1"/>
</dbReference>
<dbReference type="EMBL" id="JHAC01000026">
    <property type="protein sequence ID" value="EYB68132.1"/>
    <property type="molecule type" value="Genomic_DNA"/>
</dbReference>
<keyword evidence="4" id="KW-1185">Reference proteome</keyword>
<dbReference type="InterPro" id="IPR002933">
    <property type="entry name" value="Peptidase_M20"/>
</dbReference>
<dbReference type="InterPro" id="IPR050072">
    <property type="entry name" value="Peptidase_M20A"/>
</dbReference>
<dbReference type="InterPro" id="IPR001261">
    <property type="entry name" value="ArgE/DapE_CS"/>
</dbReference>
<dbReference type="OrthoDB" id="9815360at2"/>
<organism evidence="3 4">
    <name type="scientific">Deinococcus phoenicis</name>
    <dbReference type="NCBI Taxonomy" id="1476583"/>
    <lineage>
        <taxon>Bacteria</taxon>
        <taxon>Thermotogati</taxon>
        <taxon>Deinococcota</taxon>
        <taxon>Deinococci</taxon>
        <taxon>Deinococcales</taxon>
        <taxon>Deinococcaceae</taxon>
        <taxon>Deinococcus</taxon>
    </lineage>
</organism>
<evidence type="ECO:0000256" key="2">
    <source>
        <dbReference type="ARBA" id="ARBA00022833"/>
    </source>
</evidence>
<comment type="caution">
    <text evidence="3">The sequence shown here is derived from an EMBL/GenBank/DDBJ whole genome shotgun (WGS) entry which is preliminary data.</text>
</comment>
<gene>
    <name evidence="3" type="ORF">DEIPH_ctg026orf0031</name>
</gene>
<accession>A0A016QQJ1</accession>
<dbReference type="PROSITE" id="PS00758">
    <property type="entry name" value="ARGE_DAPE_CPG2_1"/>
    <property type="match status" value="1"/>
</dbReference>
<keyword evidence="2" id="KW-0862">Zinc</keyword>
<protein>
    <recommendedName>
        <fullName evidence="5">Peptidase M20</fullName>
    </recommendedName>
</protein>
<keyword evidence="1" id="KW-0378">Hydrolase</keyword>
<name>A0A016QQJ1_9DEIO</name>
<dbReference type="GO" id="GO:0016787">
    <property type="term" value="F:hydrolase activity"/>
    <property type="evidence" value="ECO:0007669"/>
    <property type="project" value="UniProtKB-KW"/>
</dbReference>
<evidence type="ECO:0000313" key="3">
    <source>
        <dbReference type="EMBL" id="EYB68132.1"/>
    </source>
</evidence>
<reference evidence="3 4" key="1">
    <citation type="submission" date="2014-03" db="EMBL/GenBank/DDBJ databases">
        <title>Draft genome sequence of Deinococcus phoenicis 1P10ME.</title>
        <authorList>
            <person name="Stepanov V.G."/>
            <person name="Vaishampayan P."/>
            <person name="Venkateswaran K."/>
            <person name="Fox G.E."/>
        </authorList>
    </citation>
    <scope>NUCLEOTIDE SEQUENCE [LARGE SCALE GENOMIC DNA]</scope>
    <source>
        <strain evidence="3 4">1P10ME</strain>
    </source>
</reference>
<dbReference type="STRING" id="1476583.DEIPH_ctg026orf0031"/>
<dbReference type="PATRIC" id="fig|1476583.3.peg.1770"/>
<evidence type="ECO:0000313" key="4">
    <source>
        <dbReference type="Proteomes" id="UP000020492"/>
    </source>
</evidence>
<dbReference type="PIRSF" id="PIRSF010386">
    <property type="entry name" value="RocB"/>
    <property type="match status" value="1"/>
</dbReference>
<sequence>MTTVQIAPADSAWSERTRELALTLTAWPSETGSPGEEAFPQRLRAYLATWPYFQAHPDLLWVAPARASASANLYALVRGQGPDTVMLSGHFDTVSTENYGELGPLACTPERLREALIAELEGRDRNAAETLALHDLQGGEFLPGRGLLDMKGGLAAGLAVLERYAALPEGERRGHLLFVTSPDEEGLSRGARSVVQELPGIARRHSLRIRLGINLDATNDVGDGSEGQAVYLGTVGKLLVSALVVGRPTHAAYPFDGTSAALLAAELVRRVEGNADLADAAHGQRAAPPVCLEVRDGRTQYDVTTPAQFWCAFNVLTHRRTPPEVLEQFVALAQAAADSALGTFAGRAAAWDSQSAPGLEQQRARVLTFGALRERAIRQAGEAAVAALVNLTPAEPDPLQASASLTRALLELAGVEGPAVIVGFGAVHYPHTHIAETDPEGAAASLVTAQVTRFVQETGARVRLRPYFAGISDMSFLGHSPSADATAAVTQHTPHPAHVHTPPADALSFPTINAGPWGRDYHQKLERIYQPYAFGVLPELLWRLIRARLPGHPPA</sequence>
<evidence type="ECO:0008006" key="5">
    <source>
        <dbReference type="Google" id="ProtNLM"/>
    </source>
</evidence>
<dbReference type="Pfam" id="PF01546">
    <property type="entry name" value="Peptidase_M20"/>
    <property type="match status" value="1"/>
</dbReference>
<dbReference type="eggNOG" id="COG4187">
    <property type="taxonomic scope" value="Bacteria"/>
</dbReference>
<dbReference type="RefSeq" id="WP_051517266.1">
    <property type="nucleotide sequence ID" value="NZ_JHAC01000026.1"/>
</dbReference>
<dbReference type="PANTHER" id="PTHR43808">
    <property type="entry name" value="ACETYLORNITHINE DEACETYLASE"/>
    <property type="match status" value="1"/>
</dbReference>